<comment type="subcellular location">
    <subcellularLocation>
        <location evidence="1">Golgi apparatus membrane</location>
        <topology evidence="1">Peripheral membrane protein</topology>
    </subcellularLocation>
</comment>
<evidence type="ECO:0000313" key="10">
    <source>
        <dbReference type="EMBL" id="ODV59967.1"/>
    </source>
</evidence>
<keyword evidence="11" id="KW-1185">Reference proteome</keyword>
<dbReference type="EMBL" id="KV454484">
    <property type="protein sequence ID" value="ODV59967.1"/>
    <property type="molecule type" value="Genomic_DNA"/>
</dbReference>
<dbReference type="InterPro" id="IPR056458">
    <property type="entry name" value="TPR_DOP1_M"/>
</dbReference>
<dbReference type="STRING" id="1344418.A0A1D2VES3"/>
<keyword evidence="2" id="KW-0813">Transport</keyword>
<evidence type="ECO:0000259" key="9">
    <source>
        <dbReference type="Pfam" id="PF24598"/>
    </source>
</evidence>
<evidence type="ECO:0000313" key="11">
    <source>
        <dbReference type="Proteomes" id="UP000095038"/>
    </source>
</evidence>
<dbReference type="InParanoid" id="A0A1D2VES3"/>
<dbReference type="GO" id="GO:0005802">
    <property type="term" value="C:trans-Golgi network"/>
    <property type="evidence" value="ECO:0007669"/>
    <property type="project" value="TreeGrafter"/>
</dbReference>
<evidence type="ECO:0000256" key="4">
    <source>
        <dbReference type="ARBA" id="ARBA00023034"/>
    </source>
</evidence>
<evidence type="ECO:0000256" key="1">
    <source>
        <dbReference type="ARBA" id="ARBA00004395"/>
    </source>
</evidence>
<feature type="domain" description="DOP1-like C-terminal" evidence="9">
    <location>
        <begin position="1305"/>
        <end position="1737"/>
    </location>
</feature>
<dbReference type="GO" id="GO:0015031">
    <property type="term" value="P:protein transport"/>
    <property type="evidence" value="ECO:0007669"/>
    <property type="project" value="UniProtKB-KW"/>
</dbReference>
<dbReference type="InterPro" id="IPR007249">
    <property type="entry name" value="DOP1_N"/>
</dbReference>
<evidence type="ECO:0000256" key="3">
    <source>
        <dbReference type="ARBA" id="ARBA00022927"/>
    </source>
</evidence>
<dbReference type="Pfam" id="PF04118">
    <property type="entry name" value="Dopey_N"/>
    <property type="match status" value="1"/>
</dbReference>
<feature type="non-terminal residue" evidence="10">
    <location>
        <position position="1"/>
    </location>
</feature>
<dbReference type="Pfam" id="PF24598">
    <property type="entry name" value="DOP1_C"/>
    <property type="match status" value="1"/>
</dbReference>
<keyword evidence="3" id="KW-0653">Protein transport</keyword>
<feature type="domain" description="DOP1 N-terminal" evidence="7">
    <location>
        <begin position="2"/>
        <end position="338"/>
    </location>
</feature>
<dbReference type="GO" id="GO:0006895">
    <property type="term" value="P:Golgi to endosome transport"/>
    <property type="evidence" value="ECO:0007669"/>
    <property type="project" value="InterPro"/>
</dbReference>
<comment type="similarity">
    <text evidence="6">Belongs to the DOP1 family.</text>
</comment>
<name>A0A1D2VES3_9ASCO</name>
<evidence type="ECO:0000256" key="5">
    <source>
        <dbReference type="ARBA" id="ARBA00023136"/>
    </source>
</evidence>
<accession>A0A1D2VES3</accession>
<dbReference type="GeneID" id="30963335"/>
<evidence type="ECO:0000256" key="6">
    <source>
        <dbReference type="ARBA" id="ARBA00046326"/>
    </source>
</evidence>
<dbReference type="GO" id="GO:0005768">
    <property type="term" value="C:endosome"/>
    <property type="evidence" value="ECO:0007669"/>
    <property type="project" value="TreeGrafter"/>
</dbReference>
<proteinExistence type="inferred from homology"/>
<dbReference type="PANTHER" id="PTHR14042">
    <property type="entry name" value="DOPEY-RELATED"/>
    <property type="match status" value="1"/>
</dbReference>
<dbReference type="GO" id="GO:0005829">
    <property type="term" value="C:cytosol"/>
    <property type="evidence" value="ECO:0007669"/>
    <property type="project" value="GOC"/>
</dbReference>
<dbReference type="Pfam" id="PF24597">
    <property type="entry name" value="TPR_DOP1_M"/>
    <property type="match status" value="1"/>
</dbReference>
<reference evidence="11" key="1">
    <citation type="submission" date="2016-05" db="EMBL/GenBank/DDBJ databases">
        <title>Comparative genomics of biotechnologically important yeasts.</title>
        <authorList>
            <consortium name="DOE Joint Genome Institute"/>
            <person name="Riley R."/>
            <person name="Haridas S."/>
            <person name="Wolfe K.H."/>
            <person name="Lopes M.R."/>
            <person name="Hittinger C.T."/>
            <person name="Goker M."/>
            <person name="Salamov A."/>
            <person name="Wisecaver J."/>
            <person name="Long T.M."/>
            <person name="Aerts A.L."/>
            <person name="Barry K."/>
            <person name="Choi C."/>
            <person name="Clum A."/>
            <person name="Coughlan A.Y."/>
            <person name="Deshpande S."/>
            <person name="Douglass A.P."/>
            <person name="Hanson S.J."/>
            <person name="Klenk H.-P."/>
            <person name="Labutti K."/>
            <person name="Lapidus A."/>
            <person name="Lindquist E."/>
            <person name="Lipzen A."/>
            <person name="Meier-Kolthoff J.P."/>
            <person name="Ohm R.A."/>
            <person name="Otillar R.P."/>
            <person name="Pangilinan J."/>
            <person name="Peng Y."/>
            <person name="Rokas A."/>
            <person name="Rosa C.A."/>
            <person name="Scheuner C."/>
            <person name="Sibirny A.A."/>
            <person name="Slot J.C."/>
            <person name="Stielow J.B."/>
            <person name="Sun H."/>
            <person name="Kurtzman C.P."/>
            <person name="Blackwell M."/>
            <person name="Grigoriev I.V."/>
            <person name="Jeffries T.W."/>
        </authorList>
    </citation>
    <scope>NUCLEOTIDE SEQUENCE [LARGE SCALE GENOMIC DNA]</scope>
    <source>
        <strain evidence="11">DSM 1968</strain>
    </source>
</reference>
<evidence type="ECO:0000259" key="7">
    <source>
        <dbReference type="Pfam" id="PF04118"/>
    </source>
</evidence>
<evidence type="ECO:0000259" key="8">
    <source>
        <dbReference type="Pfam" id="PF24597"/>
    </source>
</evidence>
<feature type="non-terminal residue" evidence="10">
    <location>
        <position position="1756"/>
    </location>
</feature>
<dbReference type="PANTHER" id="PTHR14042:SF24">
    <property type="entry name" value="PROTEIN DOPEY-1 HOMOLOG"/>
    <property type="match status" value="1"/>
</dbReference>
<dbReference type="InterPro" id="IPR056457">
    <property type="entry name" value="DOP1_C"/>
</dbReference>
<dbReference type="FunCoup" id="A0A1D2VES3">
    <property type="interactions" value="134"/>
</dbReference>
<feature type="domain" description="DOP1-like middle TPR" evidence="8">
    <location>
        <begin position="361"/>
        <end position="542"/>
    </location>
</feature>
<dbReference type="RefSeq" id="XP_020046274.1">
    <property type="nucleotide sequence ID" value="XM_020189699.1"/>
</dbReference>
<dbReference type="InterPro" id="IPR040314">
    <property type="entry name" value="DOP1"/>
</dbReference>
<sequence>LDSKDRRYLASLDKSLSIFNSVVEWADYISFLAKLLKSLQSNSRGNWLPKIYSLKISKNLANCLSPNLPSGVHMKTIEVYSYIFKMIGLKKLSNQISIWIPGLLPLMSFASISIKPSLIELFDTFIITLNPICLKIMIKPLLLSLLPAIDDESSESFLDVLDLIDTLKKNLNDNSSFWQSLFLIIISNPDKRLGALIWCNKRLPSFNIVSLANATDIQSNLDNKDQLRFNLDSTDIWSNKVLKENALSNLPNEAKACVSPEPGLLIRAFCKALKDDNIFVQRGFFDLLLSKLQLNSNILQLLATPSDLTKLIICASSTVLRKDMSLNRRLWNWLLGPDLLDSSNLPNRHSLPQAFLKLINYFKKYGKSQLVNGLLKLIDIQNNSSEDTHKIITNHDSMPPYKRMIQAYKICLAIMDKWEIGSLIIPEVFIPCISSIQILHHQLNISTNNYSIQSQNNSSNTLNNSNTDNEFNQVLKNASAFFDNIEPINIWSDLFKLIDKNQLLLFKFTTNYFNVDEEEMIVKHLPLNLLLLLFKKIFNNNFITIDQEKDKSIVLGYVYQYNLNNIDDPQSSPIPPADLSLMILNSITILVWKALKKRDDMIYYYCDLLNDVLEKIPKNNNSSNDNKFTWKNDFFIDEVFNLKNLRKSDGFKNNFKISNHLFKSSIDTPLNNDDSLVSLSFVSITFGISKIFNEITKSLSTLKKIELLKVLLRLLWDCLIDPSSKYQVESVKYILSFELSIDPHYIESELSNLFLNADKHDKYDRFRGFSALWTHTANLSNNNFFMDQILSRPFQLVLDELAVKRSSDYLLASYWISSTSKSGSSNRLFKMISIPLAKTSFIMNTKASKSRIYIIDDIDLYCYQVQTIMNVLNVDPPLLISGISNELTVLDRELQIQIINAGFEDNFDLSTYKNLIIAVLLRFLSLELDESTMNRLSSICSFTKAMRTSLALLEMLLNGNEKDFAQIPSILLKISFKYFQKLDNLNYKETSQNSYINYNYNYDYILVSFLRIISSVINNSILINYWAQLLSKSTVYFGESIIQAITPLTECICTKINDFFSLIRNSFDNNYNANDVTIDKEKNSKMTFEIGQSIALLMNALDDVLSYCHIYISSSEAKITSAKTNSNDPGFFGSVMSGVFAVETPMARTAEENKKLIILYCIQETAKVCLDIWSWAEQKTRLQLKNSNDTNYYLNYYPQNDLNFLKSINYHISNLKFRSKKLLEKLYQLQPLEVLQTLMLADRNFSAPLFKILHMLDGGKPQSTVPHIFNLINLKLNPEAVSSKYKISIHLLSSSNLNDKMLSMFLVEYVKSLESDAVEEIWNQSMNFLKDVQNLGSVYANIYPFILQFTCILGEKLNKSKFGEQRKVKREISDTFMKILSGTLSARGPSNQSAILDAMTSEELCKSIQSTLPYISSIVQDYDKFTTTMTSIVLNIVTPALKSKTFPNLPSYLLDLLVELSEAALNVKTWKLTINDVFVDSKFFKMSLIHSLSWKVIIKNWIESDKDKMGEFLSKVEPHNASSTTLFGWNESEINSKILKLKRIVFLLIISAKDTYILNLKEIMSKIEEILTTSNALKEEVFLCLRAIVLRFSDAHLTSYWTLIYTELQKMFQNVLDCSKPEEIEDIDCNALLGACKLLDLLLCLKKEDFNQNDWLFISDSIGTSGYDFDLSNMGLYKRPSLDDYRRIELVTNIDEREDIEKNRKPGLIGVKEIENISLLKPFFDSLSLYNFEKTYGLSVADIESCEQDIYNDLFD</sequence>
<gene>
    <name evidence="10" type="ORF">ASCRUDRAFT_21626</name>
</gene>
<protein>
    <submittedName>
        <fullName evidence="10">Uncharacterized protein</fullName>
    </submittedName>
</protein>
<keyword evidence="5" id="KW-0472">Membrane</keyword>
<organism evidence="10 11">
    <name type="scientific">Ascoidea rubescens DSM 1968</name>
    <dbReference type="NCBI Taxonomy" id="1344418"/>
    <lineage>
        <taxon>Eukaryota</taxon>
        <taxon>Fungi</taxon>
        <taxon>Dikarya</taxon>
        <taxon>Ascomycota</taxon>
        <taxon>Saccharomycotina</taxon>
        <taxon>Saccharomycetes</taxon>
        <taxon>Ascoideaceae</taxon>
        <taxon>Ascoidea</taxon>
    </lineage>
</organism>
<evidence type="ECO:0000256" key="2">
    <source>
        <dbReference type="ARBA" id="ARBA00022448"/>
    </source>
</evidence>
<dbReference type="Proteomes" id="UP000095038">
    <property type="component" value="Unassembled WGS sequence"/>
</dbReference>
<dbReference type="OrthoDB" id="297643at2759"/>
<dbReference type="GO" id="GO:0000139">
    <property type="term" value="C:Golgi membrane"/>
    <property type="evidence" value="ECO:0007669"/>
    <property type="project" value="UniProtKB-SubCell"/>
</dbReference>
<keyword evidence="4" id="KW-0333">Golgi apparatus</keyword>